<reference evidence="7" key="1">
    <citation type="submission" date="2022-10" db="EMBL/GenBank/DDBJ databases">
        <title>The complete genomes of actinobacterial strains from the NBC collection.</title>
        <authorList>
            <person name="Joergensen T.S."/>
            <person name="Alvarez Arevalo M."/>
            <person name="Sterndorff E.B."/>
            <person name="Faurdal D."/>
            <person name="Vuksanovic O."/>
            <person name="Mourched A.-S."/>
            <person name="Charusanti P."/>
            <person name="Shaw S."/>
            <person name="Blin K."/>
            <person name="Weber T."/>
        </authorList>
    </citation>
    <scope>NUCLEOTIDE SEQUENCE</scope>
    <source>
        <strain evidence="7">NBC_00003</strain>
    </source>
</reference>
<feature type="chain" id="PRO_5043872257" evidence="5">
    <location>
        <begin position="32"/>
        <end position="291"/>
    </location>
</feature>
<dbReference type="PROSITE" id="PS51257">
    <property type="entry name" value="PROKAR_LIPOPROTEIN"/>
    <property type="match status" value="1"/>
</dbReference>
<evidence type="ECO:0000256" key="1">
    <source>
        <dbReference type="ARBA" id="ARBA00007074"/>
    </source>
</evidence>
<gene>
    <name evidence="7" type="ORF">OG549_36455</name>
</gene>
<evidence type="ECO:0000256" key="3">
    <source>
        <dbReference type="ARBA" id="ARBA00022801"/>
    </source>
</evidence>
<dbReference type="EMBL" id="CP108318">
    <property type="protein sequence ID" value="WTW65691.1"/>
    <property type="molecule type" value="Genomic_DNA"/>
</dbReference>
<dbReference type="InterPro" id="IPR000064">
    <property type="entry name" value="NLP_P60_dom"/>
</dbReference>
<accession>A0AAU2VF53</accession>
<dbReference type="InterPro" id="IPR038765">
    <property type="entry name" value="Papain-like_cys_pep_sf"/>
</dbReference>
<keyword evidence="4" id="KW-0788">Thiol protease</keyword>
<dbReference type="SUPFAM" id="SSF54001">
    <property type="entry name" value="Cysteine proteinases"/>
    <property type="match status" value="1"/>
</dbReference>
<name>A0AAU2VF53_9ACTN</name>
<organism evidence="7">
    <name type="scientific">Streptomyces sp. NBC_00003</name>
    <dbReference type="NCBI Taxonomy" id="2903608"/>
    <lineage>
        <taxon>Bacteria</taxon>
        <taxon>Bacillati</taxon>
        <taxon>Actinomycetota</taxon>
        <taxon>Actinomycetes</taxon>
        <taxon>Kitasatosporales</taxon>
        <taxon>Streptomycetaceae</taxon>
        <taxon>Streptomyces</taxon>
    </lineage>
</organism>
<evidence type="ECO:0000256" key="4">
    <source>
        <dbReference type="ARBA" id="ARBA00022807"/>
    </source>
</evidence>
<dbReference type="AlphaFoldDB" id="A0AAU2VF53"/>
<comment type="similarity">
    <text evidence="1">Belongs to the peptidase C40 family.</text>
</comment>
<protein>
    <submittedName>
        <fullName evidence="7">NlpC/P60 family protein</fullName>
    </submittedName>
</protein>
<keyword evidence="2" id="KW-0645">Protease</keyword>
<feature type="domain" description="NlpC/P60" evidence="6">
    <location>
        <begin position="54"/>
        <end position="209"/>
    </location>
</feature>
<evidence type="ECO:0000259" key="6">
    <source>
        <dbReference type="PROSITE" id="PS51935"/>
    </source>
</evidence>
<feature type="signal peptide" evidence="5">
    <location>
        <begin position="1"/>
        <end position="31"/>
    </location>
</feature>
<dbReference type="PANTHER" id="PTHR47359:SF3">
    <property type="entry name" value="NLP_P60 DOMAIN-CONTAINING PROTEIN-RELATED"/>
    <property type="match status" value="1"/>
</dbReference>
<dbReference type="PROSITE" id="PS51935">
    <property type="entry name" value="NLPC_P60"/>
    <property type="match status" value="1"/>
</dbReference>
<dbReference type="Gene3D" id="3.90.1720.10">
    <property type="entry name" value="endopeptidase domain like (from Nostoc punctiforme)"/>
    <property type="match status" value="1"/>
</dbReference>
<dbReference type="InterPro" id="IPR051794">
    <property type="entry name" value="PG_Endopeptidase_C40"/>
</dbReference>
<evidence type="ECO:0000313" key="7">
    <source>
        <dbReference type="EMBL" id="WTW65691.1"/>
    </source>
</evidence>
<keyword evidence="5" id="KW-0732">Signal</keyword>
<dbReference type="GO" id="GO:0006508">
    <property type="term" value="P:proteolysis"/>
    <property type="evidence" value="ECO:0007669"/>
    <property type="project" value="UniProtKB-KW"/>
</dbReference>
<proteinExistence type="inferred from homology"/>
<dbReference type="Pfam" id="PF00877">
    <property type="entry name" value="NLPC_P60"/>
    <property type="match status" value="1"/>
</dbReference>
<dbReference type="GO" id="GO:0008234">
    <property type="term" value="F:cysteine-type peptidase activity"/>
    <property type="evidence" value="ECO:0007669"/>
    <property type="project" value="UniProtKB-KW"/>
</dbReference>
<evidence type="ECO:0000256" key="2">
    <source>
        <dbReference type="ARBA" id="ARBA00022670"/>
    </source>
</evidence>
<evidence type="ECO:0000256" key="5">
    <source>
        <dbReference type="SAM" id="SignalP"/>
    </source>
</evidence>
<dbReference type="PANTHER" id="PTHR47359">
    <property type="entry name" value="PEPTIDOGLYCAN DL-ENDOPEPTIDASE CWLO"/>
    <property type="match status" value="1"/>
</dbReference>
<keyword evidence="3" id="KW-0378">Hydrolase</keyword>
<sequence>MHHTLVRARRTLVAASIVAACAIVPTAQLSAAAPHLKPPAVAAGGCDVLAPGASATAEAAVRAACSQLGIWYTWGGGHGPRPGATYGQVDPSDPASNHDPERLGFDCSGLVRYAYAQATGQDILAGNSNSQYHSSHVTARFGAAQGTGPLRPGDLMAWGGDNSIHHIAVYLGAGKMVEARQSGTHVMVSDVRLGGDYNGAVRIGGDPAPSGNFSTWGTDVWTHAEPSTTSARVNKFAGPTRVKVGCQKHAQLVEAEGYRNDAWSYLPDYKAWITNIYIRGSAWLDGVPTCA</sequence>